<sequence>MRAVDLFAGAGGFSTGAKQAGCTVVWAANHWRAAVDIHAANHPETAHACQDLQQADWRDVPAHDILLASPACQGHTSARGKEKPHHDAQRSTAWAVVSALEYHRPPVAVAENVIEFLNWALFPAWRHAMEALGYSLAPHIIDSADHGVPQHRRRAFIVCSRSKNPLQLRLAPRAHIGADKIINFGSGKWSDIERPGRSAATLARVAAGRARFGERFLMPYYGSGSGLTGRCLSRPLGTVTTVDRWAVVDGPRMRMLTAAENRDAMGFPETYQLPAQHRQAVHMLGNAVCPPVARDVIAAVLETV</sequence>
<keyword evidence="4 7" id="KW-0949">S-adenosyl-L-methionine</keyword>
<evidence type="ECO:0000256" key="7">
    <source>
        <dbReference type="PROSITE-ProRule" id="PRU01016"/>
    </source>
</evidence>
<keyword evidence="3 7" id="KW-0808">Transferase</keyword>
<comment type="caution">
    <text evidence="9">The sequence shown here is derived from an EMBL/GenBank/DDBJ whole genome shotgun (WGS) entry which is preliminary data.</text>
</comment>
<dbReference type="PANTHER" id="PTHR46098">
    <property type="entry name" value="TRNA (CYTOSINE(38)-C(5))-METHYLTRANSFERASE"/>
    <property type="match status" value="1"/>
</dbReference>
<keyword evidence="2 7" id="KW-0489">Methyltransferase</keyword>
<dbReference type="EMBL" id="RXFQ01000004">
    <property type="protein sequence ID" value="RSZ40286.1"/>
    <property type="molecule type" value="Genomic_DNA"/>
</dbReference>
<dbReference type="Gene3D" id="3.40.50.150">
    <property type="entry name" value="Vaccinia Virus protein VP39"/>
    <property type="match status" value="1"/>
</dbReference>
<dbReference type="NCBIfam" id="TIGR00675">
    <property type="entry name" value="dcm"/>
    <property type="match status" value="1"/>
</dbReference>
<proteinExistence type="inferred from homology"/>
<evidence type="ECO:0000256" key="6">
    <source>
        <dbReference type="ARBA" id="ARBA00047422"/>
    </source>
</evidence>
<evidence type="ECO:0000256" key="2">
    <source>
        <dbReference type="ARBA" id="ARBA00022603"/>
    </source>
</evidence>
<dbReference type="InterPro" id="IPR001525">
    <property type="entry name" value="C5_MeTfrase"/>
</dbReference>
<comment type="catalytic activity">
    <reaction evidence="6">
        <text>a 2'-deoxycytidine in DNA + S-adenosyl-L-methionine = a 5-methyl-2'-deoxycytidine in DNA + S-adenosyl-L-homocysteine + H(+)</text>
        <dbReference type="Rhea" id="RHEA:13681"/>
        <dbReference type="Rhea" id="RHEA-COMP:11369"/>
        <dbReference type="Rhea" id="RHEA-COMP:11370"/>
        <dbReference type="ChEBI" id="CHEBI:15378"/>
        <dbReference type="ChEBI" id="CHEBI:57856"/>
        <dbReference type="ChEBI" id="CHEBI:59789"/>
        <dbReference type="ChEBI" id="CHEBI:85452"/>
        <dbReference type="ChEBI" id="CHEBI:85454"/>
        <dbReference type="EC" id="2.1.1.37"/>
    </reaction>
</comment>
<dbReference type="InterPro" id="IPR029063">
    <property type="entry name" value="SAM-dependent_MTases_sf"/>
</dbReference>
<dbReference type="GO" id="GO:0008168">
    <property type="term" value="F:methyltransferase activity"/>
    <property type="evidence" value="ECO:0007669"/>
    <property type="project" value="UniProtKB-KW"/>
</dbReference>
<dbReference type="GO" id="GO:0032259">
    <property type="term" value="P:methylation"/>
    <property type="evidence" value="ECO:0007669"/>
    <property type="project" value="UniProtKB-KW"/>
</dbReference>
<dbReference type="PANTHER" id="PTHR46098:SF1">
    <property type="entry name" value="TRNA (CYTOSINE(38)-C(5))-METHYLTRANSFERASE"/>
    <property type="match status" value="1"/>
</dbReference>
<evidence type="ECO:0000256" key="4">
    <source>
        <dbReference type="ARBA" id="ARBA00022691"/>
    </source>
</evidence>
<name>A0ABY0A9R7_9BURK</name>
<dbReference type="RefSeq" id="WP_125965097.1">
    <property type="nucleotide sequence ID" value="NZ_RXFQ01000004.1"/>
</dbReference>
<evidence type="ECO:0000256" key="5">
    <source>
        <dbReference type="ARBA" id="ARBA00022747"/>
    </source>
</evidence>
<keyword evidence="10" id="KW-1185">Reference proteome</keyword>
<evidence type="ECO:0000256" key="8">
    <source>
        <dbReference type="RuleBase" id="RU000416"/>
    </source>
</evidence>
<dbReference type="Gene3D" id="3.90.120.10">
    <property type="entry name" value="DNA Methylase, subunit A, domain 2"/>
    <property type="match status" value="1"/>
</dbReference>
<dbReference type="SUPFAM" id="SSF53335">
    <property type="entry name" value="S-adenosyl-L-methionine-dependent methyltransferases"/>
    <property type="match status" value="1"/>
</dbReference>
<dbReference type="Pfam" id="PF00145">
    <property type="entry name" value="DNA_methylase"/>
    <property type="match status" value="2"/>
</dbReference>
<dbReference type="PROSITE" id="PS51679">
    <property type="entry name" value="SAM_MT_C5"/>
    <property type="match status" value="1"/>
</dbReference>
<feature type="active site" evidence="7">
    <location>
        <position position="72"/>
    </location>
</feature>
<dbReference type="EC" id="2.1.1.37" evidence="1"/>
<gene>
    <name evidence="9" type="ORF">EJO66_09135</name>
</gene>
<evidence type="ECO:0000256" key="1">
    <source>
        <dbReference type="ARBA" id="ARBA00011975"/>
    </source>
</evidence>
<comment type="similarity">
    <text evidence="7 8">Belongs to the class I-like SAM-binding methyltransferase superfamily. C5-methyltransferase family.</text>
</comment>
<evidence type="ECO:0000313" key="10">
    <source>
        <dbReference type="Proteomes" id="UP000271137"/>
    </source>
</evidence>
<reference evidence="9 10" key="1">
    <citation type="submission" date="2018-12" db="EMBL/GenBank/DDBJ databases">
        <title>The genome sequences of strain 502.</title>
        <authorList>
            <person name="Gao J."/>
            <person name="Sun J."/>
        </authorList>
    </citation>
    <scope>NUCLEOTIDE SEQUENCE [LARGE SCALE GENOMIC DNA]</scope>
    <source>
        <strain evidence="9 10">502</strain>
    </source>
</reference>
<evidence type="ECO:0000313" key="9">
    <source>
        <dbReference type="EMBL" id="RSZ40286.1"/>
    </source>
</evidence>
<accession>A0ABY0A9R7</accession>
<dbReference type="Proteomes" id="UP000271137">
    <property type="component" value="Unassembled WGS sequence"/>
</dbReference>
<keyword evidence="5" id="KW-0680">Restriction system</keyword>
<dbReference type="PRINTS" id="PR00105">
    <property type="entry name" value="C5METTRFRASE"/>
</dbReference>
<dbReference type="InterPro" id="IPR050750">
    <property type="entry name" value="C5-MTase"/>
</dbReference>
<organism evidence="9 10">
    <name type="scientific">Variovorax beijingensis</name>
    <dbReference type="NCBI Taxonomy" id="2496117"/>
    <lineage>
        <taxon>Bacteria</taxon>
        <taxon>Pseudomonadati</taxon>
        <taxon>Pseudomonadota</taxon>
        <taxon>Betaproteobacteria</taxon>
        <taxon>Burkholderiales</taxon>
        <taxon>Comamonadaceae</taxon>
        <taxon>Variovorax</taxon>
    </lineage>
</organism>
<protein>
    <recommendedName>
        <fullName evidence="1">DNA (cytosine-5-)-methyltransferase</fullName>
        <ecNumber evidence="1">2.1.1.37</ecNumber>
    </recommendedName>
</protein>
<evidence type="ECO:0000256" key="3">
    <source>
        <dbReference type="ARBA" id="ARBA00022679"/>
    </source>
</evidence>